<feature type="compositionally biased region" description="Basic and acidic residues" evidence="1">
    <location>
        <begin position="135"/>
        <end position="152"/>
    </location>
</feature>
<reference evidence="3 4" key="1">
    <citation type="submission" date="2021-04" db="EMBL/GenBank/DDBJ databases">
        <authorList>
            <person name="Ivanova A."/>
        </authorList>
    </citation>
    <scope>NUCLEOTIDE SEQUENCE [LARGE SCALE GENOMIC DNA]</scope>
    <source>
        <strain evidence="3 4">G18</strain>
    </source>
</reference>
<dbReference type="PANTHER" id="PTHR48098:SF3">
    <property type="entry name" value="IRON(III) ENTEROBACTIN ESTERASE"/>
    <property type="match status" value="1"/>
</dbReference>
<feature type="chain" id="PRO_5046032043" evidence="2">
    <location>
        <begin position="25"/>
        <end position="336"/>
    </location>
</feature>
<accession>A0ABS5BN16</accession>
<dbReference type="InterPro" id="IPR050583">
    <property type="entry name" value="Mycobacterial_A85_antigen"/>
</dbReference>
<dbReference type="RefSeq" id="WP_210653223.1">
    <property type="nucleotide sequence ID" value="NZ_JAGKQQ010000001.1"/>
</dbReference>
<dbReference type="InterPro" id="IPR029058">
    <property type="entry name" value="AB_hydrolase_fold"/>
</dbReference>
<dbReference type="Gene3D" id="3.40.50.1820">
    <property type="entry name" value="alpha/beta hydrolase"/>
    <property type="match status" value="1"/>
</dbReference>
<dbReference type="SUPFAM" id="SSF53474">
    <property type="entry name" value="alpha/beta-Hydrolases"/>
    <property type="match status" value="1"/>
</dbReference>
<keyword evidence="2" id="KW-0732">Signal</keyword>
<keyword evidence="4" id="KW-1185">Reference proteome</keyword>
<dbReference type="Proteomes" id="UP000676565">
    <property type="component" value="Unassembled WGS sequence"/>
</dbReference>
<comment type="caution">
    <text evidence="3">The sequence shown here is derived from an EMBL/GenBank/DDBJ whole genome shotgun (WGS) entry which is preliminary data.</text>
</comment>
<feature type="region of interest" description="Disordered" evidence="1">
    <location>
        <begin position="26"/>
        <end position="54"/>
    </location>
</feature>
<evidence type="ECO:0000313" key="4">
    <source>
        <dbReference type="Proteomes" id="UP000676565"/>
    </source>
</evidence>
<name>A0ABS5BN16_9BACT</name>
<protein>
    <submittedName>
        <fullName evidence="3">Esterase family protein</fullName>
    </submittedName>
</protein>
<dbReference type="InterPro" id="IPR000801">
    <property type="entry name" value="Esterase-like"/>
</dbReference>
<evidence type="ECO:0000256" key="1">
    <source>
        <dbReference type="SAM" id="MobiDB-lite"/>
    </source>
</evidence>
<evidence type="ECO:0000256" key="2">
    <source>
        <dbReference type="SAM" id="SignalP"/>
    </source>
</evidence>
<sequence>MRTVLVCAIGLGLAGAAVVTLAHATGQPPASAQPPNPDSQYRLGPDSLPQEGVPKGEIKGPFTLPCAVYPGTQHTHWVYVPAQYDPKVPAALMVYQDGQAFKDEKGDVRAQNVMDNLIYRREIPVMIGVFINPGRKPDQPEPTPRDWGDRNTNRPTEYNSLDDKYARVITDELIPALAKDYNLSKDPEMRGIGGSSSGAIAAFTVAWERPDQFRKVLSNVGSFVNLRGGHVYADKVLEAEKKPLRVYLCDGRNDNRGLRGGKYDEKMDWFYQNVRLMKALTKKGYDVNYSWGMNNHGQKFGGAILPEMMRWLWRDGPVSTDPKDADERGFRQPAKK</sequence>
<feature type="signal peptide" evidence="2">
    <location>
        <begin position="1"/>
        <end position="24"/>
    </location>
</feature>
<dbReference type="Pfam" id="PF00756">
    <property type="entry name" value="Esterase"/>
    <property type="match status" value="1"/>
</dbReference>
<proteinExistence type="predicted"/>
<dbReference type="PANTHER" id="PTHR48098">
    <property type="entry name" value="ENTEROCHELIN ESTERASE-RELATED"/>
    <property type="match status" value="1"/>
</dbReference>
<gene>
    <name evidence="3" type="ORF">J8F10_07520</name>
</gene>
<organism evidence="3 4">
    <name type="scientific">Gemmata palustris</name>
    <dbReference type="NCBI Taxonomy" id="2822762"/>
    <lineage>
        <taxon>Bacteria</taxon>
        <taxon>Pseudomonadati</taxon>
        <taxon>Planctomycetota</taxon>
        <taxon>Planctomycetia</taxon>
        <taxon>Gemmatales</taxon>
        <taxon>Gemmataceae</taxon>
        <taxon>Gemmata</taxon>
    </lineage>
</organism>
<feature type="region of interest" description="Disordered" evidence="1">
    <location>
        <begin position="131"/>
        <end position="159"/>
    </location>
</feature>
<evidence type="ECO:0000313" key="3">
    <source>
        <dbReference type="EMBL" id="MBP3955128.1"/>
    </source>
</evidence>
<dbReference type="EMBL" id="JAGKQQ010000001">
    <property type="protein sequence ID" value="MBP3955128.1"/>
    <property type="molecule type" value="Genomic_DNA"/>
</dbReference>